<sequence>MAGKYYAVKAGLRTGIFRTWEECKSSVNGFSGAVYKSFRTREEALTYMENGLESDKIKSSHTTGAGLPAVREETDRGGQARVKIYVDGSYNTASREFSYGMVVLRGGEEEKYRCKFADEELASMRNVAGEIKGAQAAMQYALDHEIHAITIYHDYEGIARWPLGEWKANRKGTIAYREFYIMASKKVDIRFEKVAGHSGDKYNDMADELAKEALGIL</sequence>
<dbReference type="GO" id="GO:0003676">
    <property type="term" value="F:nucleic acid binding"/>
    <property type="evidence" value="ECO:0007669"/>
    <property type="project" value="InterPro"/>
</dbReference>
<accession>A0A3A9ADP1</accession>
<evidence type="ECO:0000313" key="11">
    <source>
        <dbReference type="EMBL" id="RKI89517.1"/>
    </source>
</evidence>
<evidence type="ECO:0000313" key="12">
    <source>
        <dbReference type="Proteomes" id="UP000280696"/>
    </source>
</evidence>
<dbReference type="InterPro" id="IPR012337">
    <property type="entry name" value="RNaseH-like_sf"/>
</dbReference>
<evidence type="ECO:0000256" key="2">
    <source>
        <dbReference type="ARBA" id="ARBA00001946"/>
    </source>
</evidence>
<evidence type="ECO:0000256" key="6">
    <source>
        <dbReference type="ARBA" id="ARBA00022723"/>
    </source>
</evidence>
<dbReference type="PANTHER" id="PTHR10642">
    <property type="entry name" value="RIBONUCLEASE H1"/>
    <property type="match status" value="1"/>
</dbReference>
<comment type="caution">
    <text evidence="11">The sequence shown here is derived from an EMBL/GenBank/DDBJ whole genome shotgun (WGS) entry which is preliminary data.</text>
</comment>
<dbReference type="EC" id="3.1.26.4" evidence="4"/>
<evidence type="ECO:0000256" key="8">
    <source>
        <dbReference type="ARBA" id="ARBA00022801"/>
    </source>
</evidence>
<evidence type="ECO:0000259" key="10">
    <source>
        <dbReference type="PROSITE" id="PS50879"/>
    </source>
</evidence>
<keyword evidence="5" id="KW-0540">Nuclease</keyword>
<evidence type="ECO:0000256" key="5">
    <source>
        <dbReference type="ARBA" id="ARBA00022722"/>
    </source>
</evidence>
<dbReference type="InterPro" id="IPR009027">
    <property type="entry name" value="Ribosomal_bL9/RNase_H1_N"/>
</dbReference>
<gene>
    <name evidence="11" type="ORF">D7V94_17885</name>
</gene>
<dbReference type="FunFam" id="3.40.970.10:FF:000001">
    <property type="entry name" value="Ribonuclease H1"/>
    <property type="match status" value="1"/>
</dbReference>
<keyword evidence="6" id="KW-0479">Metal-binding</keyword>
<dbReference type="GO" id="GO:0004523">
    <property type="term" value="F:RNA-DNA hybrid ribonuclease activity"/>
    <property type="evidence" value="ECO:0007669"/>
    <property type="project" value="UniProtKB-EC"/>
</dbReference>
<keyword evidence="7" id="KW-0255">Endonuclease</keyword>
<name>A0A3A9ADP1_9FIRM</name>
<dbReference type="GO" id="GO:0046872">
    <property type="term" value="F:metal ion binding"/>
    <property type="evidence" value="ECO:0007669"/>
    <property type="project" value="UniProtKB-KW"/>
</dbReference>
<keyword evidence="12" id="KW-1185">Reference proteome</keyword>
<proteinExistence type="inferred from homology"/>
<dbReference type="InterPro" id="IPR050092">
    <property type="entry name" value="RNase_H"/>
</dbReference>
<comment type="catalytic activity">
    <reaction evidence="1">
        <text>Endonucleolytic cleavage to 5'-phosphomonoester.</text>
        <dbReference type="EC" id="3.1.26.4"/>
    </reaction>
</comment>
<feature type="domain" description="RNase H type-1" evidence="10">
    <location>
        <begin position="78"/>
        <end position="215"/>
    </location>
</feature>
<evidence type="ECO:0000256" key="9">
    <source>
        <dbReference type="ARBA" id="ARBA00022842"/>
    </source>
</evidence>
<dbReference type="EMBL" id="RAYQ01000022">
    <property type="protein sequence ID" value="RKI89517.1"/>
    <property type="molecule type" value="Genomic_DNA"/>
</dbReference>
<dbReference type="GO" id="GO:0043137">
    <property type="term" value="P:DNA replication, removal of RNA primer"/>
    <property type="evidence" value="ECO:0007669"/>
    <property type="project" value="TreeGrafter"/>
</dbReference>
<dbReference type="OrthoDB" id="9811552at2"/>
<dbReference type="SUPFAM" id="SSF53098">
    <property type="entry name" value="Ribonuclease H-like"/>
    <property type="match status" value="1"/>
</dbReference>
<evidence type="ECO:0000256" key="1">
    <source>
        <dbReference type="ARBA" id="ARBA00000077"/>
    </source>
</evidence>
<dbReference type="InterPro" id="IPR037056">
    <property type="entry name" value="RNase_H1_N_sf"/>
</dbReference>
<dbReference type="PROSITE" id="PS50879">
    <property type="entry name" value="RNASE_H_1"/>
    <property type="match status" value="1"/>
</dbReference>
<evidence type="ECO:0000256" key="3">
    <source>
        <dbReference type="ARBA" id="ARBA00005300"/>
    </source>
</evidence>
<dbReference type="CDD" id="cd09277">
    <property type="entry name" value="RNase_HI_bacteria_like"/>
    <property type="match status" value="1"/>
</dbReference>
<evidence type="ECO:0000256" key="4">
    <source>
        <dbReference type="ARBA" id="ARBA00012180"/>
    </source>
</evidence>
<dbReference type="Gene3D" id="3.30.420.10">
    <property type="entry name" value="Ribonuclease H-like superfamily/Ribonuclease H"/>
    <property type="match status" value="1"/>
</dbReference>
<dbReference type="SUPFAM" id="SSF55658">
    <property type="entry name" value="L9 N-domain-like"/>
    <property type="match status" value="1"/>
</dbReference>
<dbReference type="InterPro" id="IPR036397">
    <property type="entry name" value="RNaseH_sf"/>
</dbReference>
<protein>
    <recommendedName>
        <fullName evidence="4">ribonuclease H</fullName>
        <ecNumber evidence="4">3.1.26.4</ecNumber>
    </recommendedName>
</protein>
<dbReference type="AlphaFoldDB" id="A0A3A9ADP1"/>
<evidence type="ECO:0000256" key="7">
    <source>
        <dbReference type="ARBA" id="ARBA00022759"/>
    </source>
</evidence>
<dbReference type="Pfam" id="PF01693">
    <property type="entry name" value="Cauli_VI"/>
    <property type="match status" value="1"/>
</dbReference>
<reference evidence="11 12" key="1">
    <citation type="submission" date="2018-09" db="EMBL/GenBank/DDBJ databases">
        <title>Murine metabolic-syndrome-specific gut microbial biobank.</title>
        <authorList>
            <person name="Liu C."/>
        </authorList>
    </citation>
    <scope>NUCLEOTIDE SEQUENCE [LARGE SCALE GENOMIC DNA]</scope>
    <source>
        <strain evidence="11 12">0.1xD8-82</strain>
    </source>
</reference>
<organism evidence="11 12">
    <name type="scientific">Parablautia intestinalis</name>
    <dbReference type="NCBI Taxonomy" id="2320100"/>
    <lineage>
        <taxon>Bacteria</taxon>
        <taxon>Bacillati</taxon>
        <taxon>Bacillota</taxon>
        <taxon>Clostridia</taxon>
        <taxon>Lachnospirales</taxon>
        <taxon>Lachnospiraceae</taxon>
        <taxon>Parablautia</taxon>
    </lineage>
</organism>
<dbReference type="Gene3D" id="3.40.970.10">
    <property type="entry name" value="Ribonuclease H1, N-terminal domain"/>
    <property type="match status" value="1"/>
</dbReference>
<keyword evidence="8" id="KW-0378">Hydrolase</keyword>
<dbReference type="Pfam" id="PF00075">
    <property type="entry name" value="RNase_H"/>
    <property type="match status" value="1"/>
</dbReference>
<dbReference type="InterPro" id="IPR011320">
    <property type="entry name" value="RNase_H1_N"/>
</dbReference>
<comment type="cofactor">
    <cofactor evidence="2">
        <name>Mg(2+)</name>
        <dbReference type="ChEBI" id="CHEBI:18420"/>
    </cofactor>
</comment>
<dbReference type="InterPro" id="IPR002156">
    <property type="entry name" value="RNaseH_domain"/>
</dbReference>
<dbReference type="Proteomes" id="UP000280696">
    <property type="component" value="Unassembled WGS sequence"/>
</dbReference>
<keyword evidence="9" id="KW-0460">Magnesium</keyword>
<comment type="similarity">
    <text evidence="3">Belongs to the RNase H family.</text>
</comment>
<dbReference type="PANTHER" id="PTHR10642:SF26">
    <property type="entry name" value="RIBONUCLEASE H1"/>
    <property type="match status" value="1"/>
</dbReference>